<dbReference type="AlphaFoldDB" id="A0AAD7I3J2"/>
<keyword evidence="4" id="KW-1185">Reference proteome</keyword>
<comment type="caution">
    <text evidence="3">The sequence shown here is derived from an EMBL/GenBank/DDBJ whole genome shotgun (WGS) entry which is preliminary data.</text>
</comment>
<gene>
    <name evidence="3" type="ORF">DFH07DRAFT_129711</name>
</gene>
<feature type="region of interest" description="Disordered" evidence="2">
    <location>
        <begin position="362"/>
        <end position="396"/>
    </location>
</feature>
<feature type="compositionally biased region" description="Polar residues" evidence="2">
    <location>
        <begin position="912"/>
        <end position="921"/>
    </location>
</feature>
<accession>A0AAD7I3J2</accession>
<name>A0AAD7I3J2_9AGAR</name>
<feature type="compositionally biased region" description="Polar residues" evidence="2">
    <location>
        <begin position="186"/>
        <end position="207"/>
    </location>
</feature>
<feature type="compositionally biased region" description="Low complexity" evidence="2">
    <location>
        <begin position="362"/>
        <end position="374"/>
    </location>
</feature>
<feature type="region of interest" description="Disordered" evidence="2">
    <location>
        <begin position="619"/>
        <end position="664"/>
    </location>
</feature>
<protein>
    <submittedName>
        <fullName evidence="3">Uncharacterized protein</fullName>
    </submittedName>
</protein>
<feature type="region of interest" description="Disordered" evidence="2">
    <location>
        <begin position="181"/>
        <end position="216"/>
    </location>
</feature>
<evidence type="ECO:0000256" key="1">
    <source>
        <dbReference type="SAM" id="Coils"/>
    </source>
</evidence>
<reference evidence="3" key="1">
    <citation type="submission" date="2023-03" db="EMBL/GenBank/DDBJ databases">
        <title>Massive genome expansion in bonnet fungi (Mycena s.s.) driven by repeated elements and novel gene families across ecological guilds.</title>
        <authorList>
            <consortium name="Lawrence Berkeley National Laboratory"/>
            <person name="Harder C.B."/>
            <person name="Miyauchi S."/>
            <person name="Viragh M."/>
            <person name="Kuo A."/>
            <person name="Thoen E."/>
            <person name="Andreopoulos B."/>
            <person name="Lu D."/>
            <person name="Skrede I."/>
            <person name="Drula E."/>
            <person name="Henrissat B."/>
            <person name="Morin E."/>
            <person name="Kohler A."/>
            <person name="Barry K."/>
            <person name="LaButti K."/>
            <person name="Morin E."/>
            <person name="Salamov A."/>
            <person name="Lipzen A."/>
            <person name="Mereny Z."/>
            <person name="Hegedus B."/>
            <person name="Baldrian P."/>
            <person name="Stursova M."/>
            <person name="Weitz H."/>
            <person name="Taylor A."/>
            <person name="Grigoriev I.V."/>
            <person name="Nagy L.G."/>
            <person name="Martin F."/>
            <person name="Kauserud H."/>
        </authorList>
    </citation>
    <scope>NUCLEOTIDE SEQUENCE</scope>
    <source>
        <strain evidence="3">CBHHK188m</strain>
    </source>
</reference>
<evidence type="ECO:0000313" key="3">
    <source>
        <dbReference type="EMBL" id="KAJ7734164.1"/>
    </source>
</evidence>
<proteinExistence type="predicted"/>
<feature type="compositionally biased region" description="Pro residues" evidence="2">
    <location>
        <begin position="294"/>
        <end position="310"/>
    </location>
</feature>
<evidence type="ECO:0000313" key="4">
    <source>
        <dbReference type="Proteomes" id="UP001215280"/>
    </source>
</evidence>
<dbReference type="Proteomes" id="UP001215280">
    <property type="component" value="Unassembled WGS sequence"/>
</dbReference>
<feature type="compositionally biased region" description="Polar residues" evidence="2">
    <location>
        <begin position="282"/>
        <end position="293"/>
    </location>
</feature>
<feature type="compositionally biased region" description="Basic and acidic residues" evidence="2">
    <location>
        <begin position="139"/>
        <end position="154"/>
    </location>
</feature>
<feature type="region of interest" description="Disordered" evidence="2">
    <location>
        <begin position="259"/>
        <end position="350"/>
    </location>
</feature>
<feature type="compositionally biased region" description="Polar residues" evidence="2">
    <location>
        <begin position="629"/>
        <end position="639"/>
    </location>
</feature>
<feature type="region of interest" description="Disordered" evidence="2">
    <location>
        <begin position="138"/>
        <end position="163"/>
    </location>
</feature>
<feature type="coiled-coil region" evidence="1">
    <location>
        <begin position="480"/>
        <end position="514"/>
    </location>
</feature>
<feature type="compositionally biased region" description="Basic and acidic residues" evidence="2">
    <location>
        <begin position="270"/>
        <end position="281"/>
    </location>
</feature>
<dbReference type="EMBL" id="JARJLG010000163">
    <property type="protein sequence ID" value="KAJ7734164.1"/>
    <property type="molecule type" value="Genomic_DNA"/>
</dbReference>
<evidence type="ECO:0000256" key="2">
    <source>
        <dbReference type="SAM" id="MobiDB-lite"/>
    </source>
</evidence>
<keyword evidence="1" id="KW-0175">Coiled coil</keyword>
<sequence length="1112" mass="121255">MATKTSSHQPVRADASYTQRSFLLSDSDERGNAPVFFKDYRGSGGPGVDLGEIGDTYVDVSAAMLYGRCTEGWKVWLGQAPESPPFMHPIHSHLLLCTSTAEGKIVWAPAGKIHKQPMMASWFIAQIVAGEARTGLKRKVQEPQEGDTAKRAKSVEQPTRTATSDAPVALAWVRCKLNPAVASDPSRPTSQAPEAQTRASASTQHTSPPEPLPIPDLSIIAQTTTPRRLAPIQGQTCVPQAAPVIANFVYANSQHKTFIERRTPSSSTIRHPESAPRERSSSVRTNNSESPTQEPIPAPPSRREPPPVPRIPSSQVPGLPPALPPLRTDQHRSAHRPSVTPRLSDHAPRPLLAPEPVAAVVAPTTSSPSTPVATNNQPVPRADLPAPAPPTSDTPTAAIDHSAAVIADHIQSLKAQNEALTRAYFMLMQERNALTGARDALAKERDVQAGQKEVLSESYNSLWHRYGMLALERDALIGSNGAVRAQNERLTTRNDELLKQRDALALERDTLTLERYKLVRVCDTFKQEAGDLGRLVAELKHSNAGLKIQSDRLGTHNNELKLSNDYLVTNDASLKTRNDALLRTIRTRDNLIKRLKLENQLLKSGRGVFVNRKEWDAPISTAEKPDNTPDWQQRDSGSPATRALDPTETSGPEDHTRNHTDSQAGVRISPLTLVLVPEDSLVGDAENDRRGSAAVTAVNHVSGLSRSAHDVPAVRSDSDSLNIASGIDLVHNVVLEDPSPFFATHQPRLVEPSTEAPSQFIIAGVHFENVQLIDIVAQHGGRHNVTERTWGQILAHLKLLAHHYTPNNGFEILPWKDTVNALKDYYMHHLLPSEAPTAKAATARVFNSGHLKLSSAGSTVRSIPSQELSQPHMEQLISKILSDTLSGEATPPLVPSPCPATEEDSPHPRLEPSTSRASESPVSCRINPGVASPSIQTRGNTRKVGPVEEANVLPVEVEGGSRTDSESPDGQSDAMDAEAIQAELAPKENGDGFQTPELPVLPDRNTDKMEEVYVAVEKIKERDVLDDPQENLTHLTQSHMNILWTHCEGTTVIVCNACGSLGAAYEVESNTELRELITHSETAHPEFCEVLMEETRGMTDEQMKQWFQELDG</sequence>
<feature type="region of interest" description="Disordered" evidence="2">
    <location>
        <begin position="886"/>
        <end position="950"/>
    </location>
</feature>
<organism evidence="3 4">
    <name type="scientific">Mycena maculata</name>
    <dbReference type="NCBI Taxonomy" id="230809"/>
    <lineage>
        <taxon>Eukaryota</taxon>
        <taxon>Fungi</taxon>
        <taxon>Dikarya</taxon>
        <taxon>Basidiomycota</taxon>
        <taxon>Agaricomycotina</taxon>
        <taxon>Agaricomycetes</taxon>
        <taxon>Agaricomycetidae</taxon>
        <taxon>Agaricales</taxon>
        <taxon>Marasmiineae</taxon>
        <taxon>Mycenaceae</taxon>
        <taxon>Mycena</taxon>
    </lineage>
</organism>
<feature type="region of interest" description="Disordered" evidence="2">
    <location>
        <begin position="984"/>
        <end position="1003"/>
    </location>
</feature>